<keyword evidence="1" id="KW-1134">Transmembrane beta strand</keyword>
<dbReference type="GO" id="GO:0009279">
    <property type="term" value="C:cell outer membrane"/>
    <property type="evidence" value="ECO:0007669"/>
    <property type="project" value="UniProtKB-SubCell"/>
</dbReference>
<dbReference type="Gene3D" id="2.170.130.10">
    <property type="entry name" value="TonB-dependent receptor, plug domain"/>
    <property type="match status" value="1"/>
</dbReference>
<dbReference type="InterPro" id="IPR037066">
    <property type="entry name" value="Plug_dom_sf"/>
</dbReference>
<organism evidence="4 5">
    <name type="scientific">Flavobacterium restrictum</name>
    <dbReference type="NCBI Taxonomy" id="2594428"/>
    <lineage>
        <taxon>Bacteria</taxon>
        <taxon>Pseudomonadati</taxon>
        <taxon>Bacteroidota</taxon>
        <taxon>Flavobacteriia</taxon>
        <taxon>Flavobacteriales</taxon>
        <taxon>Flavobacteriaceae</taxon>
        <taxon>Flavobacterium</taxon>
    </lineage>
</organism>
<dbReference type="Gene3D" id="2.60.40.1120">
    <property type="entry name" value="Carboxypeptidase-like, regulatory domain"/>
    <property type="match status" value="1"/>
</dbReference>
<dbReference type="AlphaFoldDB" id="A0A553E417"/>
<proteinExistence type="inferred from homology"/>
<keyword evidence="1" id="KW-0812">Transmembrane</keyword>
<dbReference type="OrthoDB" id="982809at2"/>
<dbReference type="InterPro" id="IPR039426">
    <property type="entry name" value="TonB-dep_rcpt-like"/>
</dbReference>
<feature type="chain" id="PRO_5022206901" description="TonB-dependent receptor plug domain-containing protein" evidence="2">
    <location>
        <begin position="21"/>
        <end position="224"/>
    </location>
</feature>
<dbReference type="Pfam" id="PF07715">
    <property type="entry name" value="Plug"/>
    <property type="match status" value="1"/>
</dbReference>
<name>A0A553E417_9FLAO</name>
<evidence type="ECO:0000256" key="1">
    <source>
        <dbReference type="PROSITE-ProRule" id="PRU01360"/>
    </source>
</evidence>
<evidence type="ECO:0000256" key="2">
    <source>
        <dbReference type="SAM" id="SignalP"/>
    </source>
</evidence>
<comment type="similarity">
    <text evidence="1">Belongs to the TonB-dependent receptor family.</text>
</comment>
<gene>
    <name evidence="4" type="ORF">FNW21_08225</name>
</gene>
<keyword evidence="5" id="KW-1185">Reference proteome</keyword>
<evidence type="ECO:0000313" key="4">
    <source>
        <dbReference type="EMBL" id="TRX39682.1"/>
    </source>
</evidence>
<comment type="subcellular location">
    <subcellularLocation>
        <location evidence="1">Cell outer membrane</location>
        <topology evidence="1">Multi-pass membrane protein</topology>
    </subcellularLocation>
</comment>
<dbReference type="SUPFAM" id="SSF49464">
    <property type="entry name" value="Carboxypeptidase regulatory domain-like"/>
    <property type="match status" value="1"/>
</dbReference>
<keyword evidence="2" id="KW-0732">Signal</keyword>
<dbReference type="RefSeq" id="WP_144256258.1">
    <property type="nucleotide sequence ID" value="NZ_VJZT01000007.1"/>
</dbReference>
<dbReference type="InterPro" id="IPR008969">
    <property type="entry name" value="CarboxyPept-like_regulatory"/>
</dbReference>
<feature type="domain" description="TonB-dependent receptor plug" evidence="3">
    <location>
        <begin position="140"/>
        <end position="217"/>
    </location>
</feature>
<dbReference type="PROSITE" id="PS52016">
    <property type="entry name" value="TONB_DEPENDENT_REC_3"/>
    <property type="match status" value="1"/>
</dbReference>
<evidence type="ECO:0000313" key="5">
    <source>
        <dbReference type="Proteomes" id="UP000316371"/>
    </source>
</evidence>
<keyword evidence="1" id="KW-0998">Cell outer membrane</keyword>
<dbReference type="InterPro" id="IPR012910">
    <property type="entry name" value="Plug_dom"/>
</dbReference>
<comment type="caution">
    <text evidence="4">The sequence shown here is derived from an EMBL/GenBank/DDBJ whole genome shotgun (WGS) entry which is preliminary data.</text>
</comment>
<sequence length="224" mass="24445">MKTTSIFASLLLLVFSFGYAQTKLTGKVVTAGNEPVAKAKVYLDSTYTKVTTNKKGDFEIMVPDNVTVINIYSEKQGLLSGKYNKEAVMNFMFLETKDGVPAKNKNGEVALRYSAEKKQYEVNTANKLSTNGDNNAVVYRDIYELLRGRLPGVSVSRDNKITIRGVSSIRNISEPLFVVDGMISSSIDYIVPANVKTVSVLKDGDASIYGSQASSGVILITTKK</sequence>
<reference evidence="4 5" key="1">
    <citation type="submission" date="2019-07" db="EMBL/GenBank/DDBJ databases">
        <title>Novel species of Flavobacterium.</title>
        <authorList>
            <person name="Liu Q."/>
            <person name="Xin Y.-H."/>
        </authorList>
    </citation>
    <scope>NUCLEOTIDE SEQUENCE [LARGE SCALE GENOMIC DNA]</scope>
    <source>
        <strain evidence="4 5">LB1R34</strain>
    </source>
</reference>
<dbReference type="EMBL" id="VJZT01000007">
    <property type="protein sequence ID" value="TRX39682.1"/>
    <property type="molecule type" value="Genomic_DNA"/>
</dbReference>
<dbReference type="SUPFAM" id="SSF56935">
    <property type="entry name" value="Porins"/>
    <property type="match status" value="1"/>
</dbReference>
<protein>
    <recommendedName>
        <fullName evidence="3">TonB-dependent receptor plug domain-containing protein</fullName>
    </recommendedName>
</protein>
<keyword evidence="1" id="KW-0813">Transport</keyword>
<accession>A0A553E417</accession>
<feature type="signal peptide" evidence="2">
    <location>
        <begin position="1"/>
        <end position="20"/>
    </location>
</feature>
<keyword evidence="1" id="KW-0472">Membrane</keyword>
<evidence type="ECO:0000259" key="3">
    <source>
        <dbReference type="Pfam" id="PF07715"/>
    </source>
</evidence>
<dbReference type="Proteomes" id="UP000316371">
    <property type="component" value="Unassembled WGS sequence"/>
</dbReference>